<gene>
    <name evidence="3" type="ORF">CAE01nite_22660</name>
</gene>
<protein>
    <recommendedName>
        <fullName evidence="5">Low temperature requirement protein A</fullName>
    </recommendedName>
</protein>
<dbReference type="PANTHER" id="PTHR36840">
    <property type="entry name" value="BLL5714 PROTEIN"/>
    <property type="match status" value="1"/>
</dbReference>
<reference evidence="3 4" key="1">
    <citation type="submission" date="2019-07" db="EMBL/GenBank/DDBJ databases">
        <title>Whole genome shotgun sequence of Cellulomonas aerilata NBRC 106308.</title>
        <authorList>
            <person name="Hosoyama A."/>
            <person name="Uohara A."/>
            <person name="Ohji S."/>
            <person name="Ichikawa N."/>
        </authorList>
    </citation>
    <scope>NUCLEOTIDE SEQUENCE [LARGE SCALE GENOMIC DNA]</scope>
    <source>
        <strain evidence="3 4">NBRC 106308</strain>
    </source>
</reference>
<keyword evidence="2" id="KW-0812">Transmembrane</keyword>
<feature type="transmembrane region" description="Helical" evidence="2">
    <location>
        <begin position="160"/>
        <end position="180"/>
    </location>
</feature>
<feature type="transmembrane region" description="Helical" evidence="2">
    <location>
        <begin position="323"/>
        <end position="341"/>
    </location>
</feature>
<evidence type="ECO:0000256" key="1">
    <source>
        <dbReference type="SAM" id="MobiDB-lite"/>
    </source>
</evidence>
<dbReference type="PANTHER" id="PTHR36840:SF1">
    <property type="entry name" value="BLL5714 PROTEIN"/>
    <property type="match status" value="1"/>
</dbReference>
<dbReference type="RefSeq" id="WP_222595911.1">
    <property type="nucleotide sequence ID" value="NZ_BAAARM010000004.1"/>
</dbReference>
<name>A0A512DDJ5_9CELL</name>
<organism evidence="3 4">
    <name type="scientific">Cellulomonas aerilata</name>
    <dbReference type="NCBI Taxonomy" id="515326"/>
    <lineage>
        <taxon>Bacteria</taxon>
        <taxon>Bacillati</taxon>
        <taxon>Actinomycetota</taxon>
        <taxon>Actinomycetes</taxon>
        <taxon>Micrococcales</taxon>
        <taxon>Cellulomonadaceae</taxon>
        <taxon>Cellulomonas</taxon>
    </lineage>
</organism>
<accession>A0A512DDJ5</accession>
<keyword evidence="2" id="KW-1133">Transmembrane helix</keyword>
<feature type="transmembrane region" description="Helical" evidence="2">
    <location>
        <begin position="391"/>
        <end position="408"/>
    </location>
</feature>
<dbReference type="InterPro" id="IPR010640">
    <property type="entry name" value="Low_temperature_requirement_A"/>
</dbReference>
<feature type="transmembrane region" description="Helical" evidence="2">
    <location>
        <begin position="278"/>
        <end position="297"/>
    </location>
</feature>
<dbReference type="EMBL" id="BJYY01000014">
    <property type="protein sequence ID" value="GEO34541.1"/>
    <property type="molecule type" value="Genomic_DNA"/>
</dbReference>
<evidence type="ECO:0000313" key="3">
    <source>
        <dbReference type="EMBL" id="GEO34541.1"/>
    </source>
</evidence>
<feature type="transmembrane region" description="Helical" evidence="2">
    <location>
        <begin position="216"/>
        <end position="238"/>
    </location>
</feature>
<feature type="transmembrane region" description="Helical" evidence="2">
    <location>
        <begin position="192"/>
        <end position="210"/>
    </location>
</feature>
<feature type="transmembrane region" description="Helical" evidence="2">
    <location>
        <begin position="250"/>
        <end position="272"/>
    </location>
</feature>
<sequence>MSAPGVRPQHDHPADPAGTDSTGSTARGSFGRTAPGSDGGPAGGARPRRGVPGRAQAMPERGSVTTLELFFDLVFVFALTQITATMADALSPQGLLRGVLVIALLWWCWTGYAWLANLVRADEGVARVGMFAAMAAMFVLALCIPEAFDDAAGGLSGPVVVALCYFAIRALHLLLFWAWSGDDPELRGQLKRFAPSMVAGTALLLAAAATSGATQLGLWVAALVADYLGTYLGGAAGWRVRSAAHFAERHGLIVIVALGESIVAIGVGVAQLPISTPIIAASTLGLALAGALWWAYFDVSALVAEHALAAAGGPRRAGLARDAYSFLHLPMVAGIVLLALGLKKVLEYVGDTEHHTLSDPLGGIALLALVGGVVLYLLAHVGFGLRTGGGLAVPRLLVALALLPLAWLGAALPALATLALLTAVVVALVTFESLHDAADRDRARHGHHPAGDAHPGT</sequence>
<evidence type="ECO:0000256" key="2">
    <source>
        <dbReference type="SAM" id="Phobius"/>
    </source>
</evidence>
<feature type="transmembrane region" description="Helical" evidence="2">
    <location>
        <begin position="361"/>
        <end position="379"/>
    </location>
</feature>
<keyword evidence="2" id="KW-0472">Membrane</keyword>
<feature type="region of interest" description="Disordered" evidence="1">
    <location>
        <begin position="1"/>
        <end position="58"/>
    </location>
</feature>
<feature type="transmembrane region" description="Helical" evidence="2">
    <location>
        <begin position="128"/>
        <end position="148"/>
    </location>
</feature>
<feature type="transmembrane region" description="Helical" evidence="2">
    <location>
        <begin position="64"/>
        <end position="83"/>
    </location>
</feature>
<feature type="transmembrane region" description="Helical" evidence="2">
    <location>
        <begin position="95"/>
        <end position="116"/>
    </location>
</feature>
<dbReference type="Proteomes" id="UP000321181">
    <property type="component" value="Unassembled WGS sequence"/>
</dbReference>
<dbReference type="AlphaFoldDB" id="A0A512DDJ5"/>
<feature type="transmembrane region" description="Helical" evidence="2">
    <location>
        <begin position="414"/>
        <end position="434"/>
    </location>
</feature>
<comment type="caution">
    <text evidence="3">The sequence shown here is derived from an EMBL/GenBank/DDBJ whole genome shotgun (WGS) entry which is preliminary data.</text>
</comment>
<dbReference type="Pfam" id="PF06772">
    <property type="entry name" value="LtrA"/>
    <property type="match status" value="1"/>
</dbReference>
<proteinExistence type="predicted"/>
<evidence type="ECO:0000313" key="4">
    <source>
        <dbReference type="Proteomes" id="UP000321181"/>
    </source>
</evidence>
<evidence type="ECO:0008006" key="5">
    <source>
        <dbReference type="Google" id="ProtNLM"/>
    </source>
</evidence>
<keyword evidence="4" id="KW-1185">Reference proteome</keyword>